<dbReference type="InterPro" id="IPR042172">
    <property type="entry name" value="Adenosylhomocyst_ase-like_sf"/>
</dbReference>
<comment type="cofactor">
    <cofactor evidence="1">
        <name>NAD(+)</name>
        <dbReference type="ChEBI" id="CHEBI:57540"/>
    </cofactor>
</comment>
<proteinExistence type="inferred from homology"/>
<accession>A0ABQ6LJT4</accession>
<dbReference type="Gene3D" id="3.40.50.720">
    <property type="entry name" value="NAD(P)-binding Rossmann-like Domain"/>
    <property type="match status" value="1"/>
</dbReference>
<protein>
    <recommendedName>
        <fullName evidence="5">S-adenosyl-L-homocysteine hydrolase NAD binding domain-containing protein</fullName>
    </recommendedName>
</protein>
<comment type="caution">
    <text evidence="6">The sequence shown here is derived from an EMBL/GenBank/DDBJ whole genome shotgun (WGS) entry which is preliminary data.</text>
</comment>
<organism evidence="6 7">
    <name type="scientific">Paralimibaculum aggregatum</name>
    <dbReference type="NCBI Taxonomy" id="3036245"/>
    <lineage>
        <taxon>Bacteria</taxon>
        <taxon>Pseudomonadati</taxon>
        <taxon>Pseudomonadota</taxon>
        <taxon>Alphaproteobacteria</taxon>
        <taxon>Rhodobacterales</taxon>
        <taxon>Paracoccaceae</taxon>
        <taxon>Paralimibaculum</taxon>
    </lineage>
</organism>
<evidence type="ECO:0000256" key="1">
    <source>
        <dbReference type="ARBA" id="ARBA00001911"/>
    </source>
</evidence>
<dbReference type="SUPFAM" id="SSF51735">
    <property type="entry name" value="NAD(P)-binding Rossmann-fold domains"/>
    <property type="match status" value="1"/>
</dbReference>
<evidence type="ECO:0000259" key="5">
    <source>
        <dbReference type="SMART" id="SM00997"/>
    </source>
</evidence>
<dbReference type="PANTHER" id="PTHR23420:SF0">
    <property type="entry name" value="ADENOSYLHOMOCYSTEINASE"/>
    <property type="match status" value="1"/>
</dbReference>
<keyword evidence="3" id="KW-0554">One-carbon metabolism</keyword>
<dbReference type="Pfam" id="PF00670">
    <property type="entry name" value="AdoHcyase_NAD"/>
    <property type="match status" value="1"/>
</dbReference>
<dbReference type="SMART" id="SM00997">
    <property type="entry name" value="AdoHcyase_NAD"/>
    <property type="match status" value="1"/>
</dbReference>
<dbReference type="Gene3D" id="3.40.50.1480">
    <property type="entry name" value="Adenosylhomocysteinase-like"/>
    <property type="match status" value="1"/>
</dbReference>
<evidence type="ECO:0000256" key="2">
    <source>
        <dbReference type="ARBA" id="ARBA00007122"/>
    </source>
</evidence>
<evidence type="ECO:0000313" key="6">
    <source>
        <dbReference type="EMBL" id="GMG82676.1"/>
    </source>
</evidence>
<dbReference type="InterPro" id="IPR000043">
    <property type="entry name" value="Adenosylhomocysteinase-like"/>
</dbReference>
<evidence type="ECO:0000256" key="3">
    <source>
        <dbReference type="ARBA" id="ARBA00022563"/>
    </source>
</evidence>
<dbReference type="SMART" id="SM00996">
    <property type="entry name" value="AdoHcyase"/>
    <property type="match status" value="1"/>
</dbReference>
<keyword evidence="4" id="KW-0520">NAD</keyword>
<keyword evidence="7" id="KW-1185">Reference proteome</keyword>
<dbReference type="EMBL" id="BSYI01000012">
    <property type="protein sequence ID" value="GMG82676.1"/>
    <property type="molecule type" value="Genomic_DNA"/>
</dbReference>
<evidence type="ECO:0000313" key="7">
    <source>
        <dbReference type="Proteomes" id="UP001239909"/>
    </source>
</evidence>
<gene>
    <name evidence="6" type="ORF">LNKW23_18890</name>
</gene>
<dbReference type="InterPro" id="IPR015878">
    <property type="entry name" value="Ado_hCys_hydrolase_NAD-bd"/>
</dbReference>
<dbReference type="Proteomes" id="UP001239909">
    <property type="component" value="Unassembled WGS sequence"/>
</dbReference>
<sequence>MRRLNYTRDTQHRYILVAHLFDDTQRMIDALAPHIELDAIFGVPYSSNRTDIIERWTRLYGDRVCITQNMGEMEAALVKQLARSLTQCRQNGQRLIIQEVGGFVVPILHKYFRDQLHLVKGVVELTKQGVWRDQEIELQIPVLHCAGSELKRLEAKRCGETIARCLDGVARELGISLAGRYATVFGAGWIGSGVARALRRLDMIPSVVEVDPLKIAEARLDGFHASRHGDHLERSALVVGATGRQSITPEVLARIPDGALVASASSRQHEIDVAWLQAQPRSRINDVLDAYHLVDERARTARNLLLVNNGFPANFIPGSGSVPDEIVETILAELIALMHTLSRGEHDPGIHPIGRDLECFCAEIWLELRDRTSPQHIDDAELPPLAAEL</sequence>
<feature type="domain" description="S-adenosyl-L-homocysteine hydrolase NAD binding" evidence="5">
    <location>
        <begin position="158"/>
        <end position="320"/>
    </location>
</feature>
<reference evidence="6 7" key="1">
    <citation type="submission" date="2023-04" db="EMBL/GenBank/DDBJ databases">
        <title>Marinoamorphus aggregata gen. nov., sp. Nov., isolate from tissue of brittle star Ophioplocus japonicus.</title>
        <authorList>
            <person name="Kawano K."/>
            <person name="Sawayama S."/>
            <person name="Nakagawa S."/>
        </authorList>
    </citation>
    <scope>NUCLEOTIDE SEQUENCE [LARGE SCALE GENOMIC DNA]</scope>
    <source>
        <strain evidence="6 7">NKW23</strain>
    </source>
</reference>
<dbReference type="PANTHER" id="PTHR23420">
    <property type="entry name" value="ADENOSYLHOMOCYSTEINASE"/>
    <property type="match status" value="1"/>
</dbReference>
<dbReference type="InterPro" id="IPR036291">
    <property type="entry name" value="NAD(P)-bd_dom_sf"/>
</dbReference>
<comment type="similarity">
    <text evidence="2">Belongs to the adenosylhomocysteinase family.</text>
</comment>
<evidence type="ECO:0000256" key="4">
    <source>
        <dbReference type="ARBA" id="ARBA00023027"/>
    </source>
</evidence>
<name>A0ABQ6LJT4_9RHOB</name>